<sequence>MRQLRPSKLLTICASAATSYLVMLLSFYPGILYGPDLEEQFAQASGQIPFNDWHPPLMALIWKWGMWLTSKPSCLFIFEITLFVGSLLVFALSGYRRGKLDLLWACLITLLPLYAPLLIQSGRLWKDQFLTFCLLTAIASLWIGGKKRGQCWSLALFFMFAAAAILLRANGFFAVVFLLPLAGRKIRALLPHLQSGQGKTKRLFRSRTVIAIGCACLALIVATAGLNATVKIAAQPTKTHQIDQLFLDDLINTSSPTEVMDLPLSGDFKKFLSSAITRCSAEGHKQNLMWYSCADGQRITIEDGTTVFSSIHRFHPEFMKAWFAVIPQHPFKYVGYRMEVFSHFIFDTWPANLGKIKGHFSPRFSAAFTSTSSYTDSVSSRWAPFLFCPATYLLINLATICFLQRRKGQLSEEHHSFAFWLSAASLFWLVSQIPIVPVSDYRYSYFSIATTALAVAVLMGGLSLKTKTPGGHASLAR</sequence>
<dbReference type="HOGENOM" id="CLU_037111_0_0_11"/>
<evidence type="ECO:0000313" key="3">
    <source>
        <dbReference type="Proteomes" id="UP000006075"/>
    </source>
</evidence>
<dbReference type="PATRIC" id="fig|888439.3.peg.735"/>
<feature type="transmembrane region" description="Helical" evidence="1">
    <location>
        <begin position="76"/>
        <end position="96"/>
    </location>
</feature>
<keyword evidence="3" id="KW-1185">Reference proteome</keyword>
<keyword evidence="1" id="KW-0812">Transmembrane</keyword>
<evidence type="ECO:0000313" key="2">
    <source>
        <dbReference type="EMBL" id="EJZ87382.1"/>
    </source>
</evidence>
<feature type="transmembrane region" description="Helical" evidence="1">
    <location>
        <begin position="415"/>
        <end position="437"/>
    </location>
</feature>
<dbReference type="eggNOG" id="ENOG50322BP">
    <property type="taxonomic scope" value="Bacteria"/>
</dbReference>
<feature type="transmembrane region" description="Helical" evidence="1">
    <location>
        <begin position="157"/>
        <end position="183"/>
    </location>
</feature>
<proteinExistence type="predicted"/>
<protein>
    <recommendedName>
        <fullName evidence="4">Glycosyltransferase RgtA/B/C/D-like domain-containing protein</fullName>
    </recommendedName>
</protein>
<dbReference type="Proteomes" id="UP000006075">
    <property type="component" value="Unassembled WGS sequence"/>
</dbReference>
<feature type="transmembrane region" description="Helical" evidence="1">
    <location>
        <begin position="382"/>
        <end position="403"/>
    </location>
</feature>
<dbReference type="AlphaFoldDB" id="K0YU06"/>
<feature type="transmembrane region" description="Helical" evidence="1">
    <location>
        <begin position="102"/>
        <end position="119"/>
    </location>
</feature>
<keyword evidence="1" id="KW-0472">Membrane</keyword>
<name>K0YU06_9ACTO</name>
<accession>K0YU06</accession>
<evidence type="ECO:0000256" key="1">
    <source>
        <dbReference type="SAM" id="Phobius"/>
    </source>
</evidence>
<comment type="caution">
    <text evidence="2">The sequence shown here is derived from an EMBL/GenBank/DDBJ whole genome shotgun (WGS) entry which is preliminary data.</text>
</comment>
<dbReference type="EMBL" id="AGWP01000004">
    <property type="protein sequence ID" value="EJZ87382.1"/>
    <property type="molecule type" value="Genomic_DNA"/>
</dbReference>
<feature type="transmembrane region" description="Helical" evidence="1">
    <location>
        <begin position="204"/>
        <end position="226"/>
    </location>
</feature>
<feature type="transmembrane region" description="Helical" evidence="1">
    <location>
        <begin position="12"/>
        <end position="33"/>
    </location>
</feature>
<feature type="transmembrane region" description="Helical" evidence="1">
    <location>
        <begin position="443"/>
        <end position="464"/>
    </location>
</feature>
<organism evidence="2 3">
    <name type="scientific">Winkia neuii BV029A5</name>
    <dbReference type="NCBI Taxonomy" id="888439"/>
    <lineage>
        <taxon>Bacteria</taxon>
        <taxon>Bacillati</taxon>
        <taxon>Actinomycetota</taxon>
        <taxon>Actinomycetes</taxon>
        <taxon>Actinomycetales</taxon>
        <taxon>Actinomycetaceae</taxon>
        <taxon>Winkia</taxon>
    </lineage>
</organism>
<keyword evidence="1" id="KW-1133">Transmembrane helix</keyword>
<reference evidence="2 3" key="1">
    <citation type="submission" date="2012-07" db="EMBL/GenBank/DDBJ databases">
        <title>The Genome Sequence of Actinomyces neuii subsp. anitratus BVS029A5.</title>
        <authorList>
            <consortium name="The Broad Institute Genome Sequencing Platform"/>
            <person name="Earl A."/>
            <person name="Ward D."/>
            <person name="Feldgarden M."/>
            <person name="Gevers D."/>
            <person name="Saerens B."/>
            <person name="Vaneechoutte M."/>
            <person name="Walker B."/>
            <person name="Young S.K."/>
            <person name="Zeng Q."/>
            <person name="Gargeya S."/>
            <person name="Fitzgerald M."/>
            <person name="Haas B."/>
            <person name="Abouelleil A."/>
            <person name="Alvarado L."/>
            <person name="Arachchi H.M."/>
            <person name="Berlin A."/>
            <person name="Chapman S.B."/>
            <person name="Goldberg J."/>
            <person name="Griggs A."/>
            <person name="Gujja S."/>
            <person name="Hansen M."/>
            <person name="Howarth C."/>
            <person name="Imamovic A."/>
            <person name="Larimer J."/>
            <person name="McCowen C."/>
            <person name="Montmayeur A."/>
            <person name="Murphy C."/>
            <person name="Neiman D."/>
            <person name="Pearson M."/>
            <person name="Priest M."/>
            <person name="Roberts A."/>
            <person name="Saif S."/>
            <person name="Shea T."/>
            <person name="Sisk P."/>
            <person name="Sykes S."/>
            <person name="Wortman J."/>
            <person name="Nusbaum C."/>
            <person name="Birren B."/>
        </authorList>
    </citation>
    <scope>NUCLEOTIDE SEQUENCE [LARGE SCALE GENOMIC DNA]</scope>
    <source>
        <strain evidence="2 3">BVS029A5</strain>
    </source>
</reference>
<gene>
    <name evidence="2" type="ORF">HMPREF9240_00731</name>
</gene>
<evidence type="ECO:0008006" key="4">
    <source>
        <dbReference type="Google" id="ProtNLM"/>
    </source>
</evidence>